<evidence type="ECO:0000313" key="1">
    <source>
        <dbReference type="Proteomes" id="UP000887565"/>
    </source>
</evidence>
<accession>A0A915KMQ1</accession>
<protein>
    <submittedName>
        <fullName evidence="2">Uncharacterized protein</fullName>
    </submittedName>
</protein>
<evidence type="ECO:0000313" key="2">
    <source>
        <dbReference type="WBParaSite" id="nRc.2.0.1.t40122-RA"/>
    </source>
</evidence>
<dbReference type="AlphaFoldDB" id="A0A915KMQ1"/>
<sequence>MDIVGVNPKFGLRQLCGVGAPNFAGGSQLKGSGRHSGSVRGQCYGDSQNSNQMAAVTLAAAFQDRLG</sequence>
<name>A0A915KMQ1_ROMCU</name>
<dbReference type="Proteomes" id="UP000887565">
    <property type="component" value="Unplaced"/>
</dbReference>
<dbReference type="WBParaSite" id="nRc.2.0.1.t40122-RA">
    <property type="protein sequence ID" value="nRc.2.0.1.t40122-RA"/>
    <property type="gene ID" value="nRc.2.0.1.g40122"/>
</dbReference>
<organism evidence="1 2">
    <name type="scientific">Romanomermis culicivorax</name>
    <name type="common">Nematode worm</name>
    <dbReference type="NCBI Taxonomy" id="13658"/>
    <lineage>
        <taxon>Eukaryota</taxon>
        <taxon>Metazoa</taxon>
        <taxon>Ecdysozoa</taxon>
        <taxon>Nematoda</taxon>
        <taxon>Enoplea</taxon>
        <taxon>Dorylaimia</taxon>
        <taxon>Mermithida</taxon>
        <taxon>Mermithoidea</taxon>
        <taxon>Mermithidae</taxon>
        <taxon>Romanomermis</taxon>
    </lineage>
</organism>
<reference evidence="2" key="1">
    <citation type="submission" date="2022-11" db="UniProtKB">
        <authorList>
            <consortium name="WormBaseParasite"/>
        </authorList>
    </citation>
    <scope>IDENTIFICATION</scope>
</reference>
<proteinExistence type="predicted"/>
<keyword evidence="1" id="KW-1185">Reference proteome</keyword>